<dbReference type="Pfam" id="PF07519">
    <property type="entry name" value="Tannase"/>
    <property type="match status" value="1"/>
</dbReference>
<dbReference type="InterPro" id="IPR011118">
    <property type="entry name" value="Tannase/feruloyl_esterase"/>
</dbReference>
<dbReference type="PANTHER" id="PTHR33938:SF15">
    <property type="entry name" value="FERULOYL ESTERASE B-RELATED"/>
    <property type="match status" value="1"/>
</dbReference>
<dbReference type="SUPFAM" id="SSF53474">
    <property type="entry name" value="alpha/beta-Hydrolases"/>
    <property type="match status" value="1"/>
</dbReference>
<evidence type="ECO:0000256" key="7">
    <source>
        <dbReference type="ARBA" id="ARBA00023157"/>
    </source>
</evidence>
<feature type="compositionally biased region" description="Pro residues" evidence="8">
    <location>
        <begin position="495"/>
        <end position="511"/>
    </location>
</feature>
<comment type="similarity">
    <text evidence="1">Belongs to the tannase family.</text>
</comment>
<keyword evidence="7" id="KW-1015">Disulfide bond</keyword>
<evidence type="ECO:0000256" key="8">
    <source>
        <dbReference type="SAM" id="MobiDB-lite"/>
    </source>
</evidence>
<keyword evidence="5 10" id="KW-0378">Hydrolase</keyword>
<keyword evidence="4 9" id="KW-0732">Signal</keyword>
<proteinExistence type="inferred from homology"/>
<reference evidence="10 11" key="1">
    <citation type="submission" date="2019-11" db="EMBL/GenBank/DDBJ databases">
        <title>Novel species isolated from a subtropical stream in China.</title>
        <authorList>
            <person name="Lu H."/>
        </authorList>
    </citation>
    <scope>NUCLEOTIDE SEQUENCE [LARGE SCALE GENOMIC DNA]</scope>
    <source>
        <strain evidence="10 11">FT80W</strain>
    </source>
</reference>
<evidence type="ECO:0000256" key="2">
    <source>
        <dbReference type="ARBA" id="ARBA00022487"/>
    </source>
</evidence>
<protein>
    <submittedName>
        <fullName evidence="10">Tannase/feruloyl esterase family alpha/beta hydrolase</fullName>
    </submittedName>
</protein>
<dbReference type="RefSeq" id="WP_154375438.1">
    <property type="nucleotide sequence ID" value="NZ_WKJK01000004.1"/>
</dbReference>
<dbReference type="Gene3D" id="3.40.50.1820">
    <property type="entry name" value="alpha/beta hydrolase"/>
    <property type="match status" value="1"/>
</dbReference>
<keyword evidence="6" id="KW-0106">Calcium</keyword>
<feature type="signal peptide" evidence="9">
    <location>
        <begin position="1"/>
        <end position="21"/>
    </location>
</feature>
<comment type="caution">
    <text evidence="10">The sequence shown here is derived from an EMBL/GenBank/DDBJ whole genome shotgun (WGS) entry which is preliminary data.</text>
</comment>
<dbReference type="Proteomes" id="UP000433309">
    <property type="component" value="Unassembled WGS sequence"/>
</dbReference>
<keyword evidence="3" id="KW-0479">Metal-binding</keyword>
<keyword evidence="11" id="KW-1185">Reference proteome</keyword>
<keyword evidence="2" id="KW-0719">Serine esterase</keyword>
<gene>
    <name evidence="10" type="ORF">GJ699_09460</name>
</gene>
<accession>A0A6I2KXF6</accession>
<dbReference type="GO" id="GO:0052689">
    <property type="term" value="F:carboxylic ester hydrolase activity"/>
    <property type="evidence" value="ECO:0007669"/>
    <property type="project" value="UniProtKB-KW"/>
</dbReference>
<evidence type="ECO:0000256" key="1">
    <source>
        <dbReference type="ARBA" id="ARBA00006249"/>
    </source>
</evidence>
<dbReference type="EMBL" id="WKJK01000004">
    <property type="protein sequence ID" value="MRW90210.1"/>
    <property type="molecule type" value="Genomic_DNA"/>
</dbReference>
<dbReference type="AlphaFoldDB" id="A0A6I2KXF6"/>
<sequence>MRTIKQLLALLSLVFMLDASAASTDVVKAVASCGDLASVDISDVGGQGSKITKADTITRNGRQVCSVEGTMAPTIGFKITLPLDSWTQRYLQVGCGGLCGRVSTEAGAAEGCKPLKDEGFVVAGTDMGHSGMSSEFGNDPQKREDFAYRAEHLTAVLSKKLIKVFYGRPQSYAYFTGCSDGGREALMEAQRYPDDFDGIIAGAAALNFLTQNAVYHAWQAVSNTGADGKPVLIASRLSILHNAVLKQCGAVDGVIADPRSCKVDVAALQCKADDTSNCLTAAEVSTVRRLYDGPRDPVSGKRLTIGGPLPGSELAWQGVFVPNSKEAGIFSSMVSLQVLQNLAYPTNPPAGFKLSQVEFTEASFNKLRAMHPLYDATNPDLSAFAKAGRKLILWHGLSDQHISPLNTIAYHHALEQFMGQQQTAAFERMFLFPGMEHCGGGVGVTAIDLLTPMLEWVEHGKAPEEIIAHTAAPRKGPGSFGAPTDRPQAGAGSPPGGPQGGPPPGGMPPGGMPSGGMPPGGPMGEAPGAPAVAKVQQSRPVYAYPYLAVYNGSGDKNAAASYSRSQQPARYEIPDWIGADFFKP</sequence>
<feature type="chain" id="PRO_5026196221" evidence="9">
    <location>
        <begin position="22"/>
        <end position="584"/>
    </location>
</feature>
<name>A0A6I2KXF6_9BURK</name>
<evidence type="ECO:0000256" key="4">
    <source>
        <dbReference type="ARBA" id="ARBA00022729"/>
    </source>
</evidence>
<dbReference type="GO" id="GO:0046872">
    <property type="term" value="F:metal ion binding"/>
    <property type="evidence" value="ECO:0007669"/>
    <property type="project" value="UniProtKB-KW"/>
</dbReference>
<evidence type="ECO:0000256" key="6">
    <source>
        <dbReference type="ARBA" id="ARBA00022837"/>
    </source>
</evidence>
<evidence type="ECO:0000313" key="10">
    <source>
        <dbReference type="EMBL" id="MRW90210.1"/>
    </source>
</evidence>
<dbReference type="PANTHER" id="PTHR33938">
    <property type="entry name" value="FERULOYL ESTERASE B-RELATED"/>
    <property type="match status" value="1"/>
</dbReference>
<dbReference type="InterPro" id="IPR029058">
    <property type="entry name" value="AB_hydrolase_fold"/>
</dbReference>
<feature type="region of interest" description="Disordered" evidence="8">
    <location>
        <begin position="471"/>
        <end position="534"/>
    </location>
</feature>
<organism evidence="10 11">
    <name type="scientific">Duganella guangzhouensis</name>
    <dbReference type="NCBI Taxonomy" id="2666084"/>
    <lineage>
        <taxon>Bacteria</taxon>
        <taxon>Pseudomonadati</taxon>
        <taxon>Pseudomonadota</taxon>
        <taxon>Betaproteobacteria</taxon>
        <taxon>Burkholderiales</taxon>
        <taxon>Oxalobacteraceae</taxon>
        <taxon>Telluria group</taxon>
        <taxon>Duganella</taxon>
    </lineage>
</organism>
<evidence type="ECO:0000256" key="5">
    <source>
        <dbReference type="ARBA" id="ARBA00022801"/>
    </source>
</evidence>
<evidence type="ECO:0000256" key="9">
    <source>
        <dbReference type="SAM" id="SignalP"/>
    </source>
</evidence>
<evidence type="ECO:0000313" key="11">
    <source>
        <dbReference type="Proteomes" id="UP000433309"/>
    </source>
</evidence>
<evidence type="ECO:0000256" key="3">
    <source>
        <dbReference type="ARBA" id="ARBA00022723"/>
    </source>
</evidence>